<organism evidence="1 2">
    <name type="scientific">Phytophthora nicotianae P10297</name>
    <dbReference type="NCBI Taxonomy" id="1317064"/>
    <lineage>
        <taxon>Eukaryota</taxon>
        <taxon>Sar</taxon>
        <taxon>Stramenopiles</taxon>
        <taxon>Oomycota</taxon>
        <taxon>Peronosporomycetes</taxon>
        <taxon>Peronosporales</taxon>
        <taxon>Peronosporaceae</taxon>
        <taxon>Phytophthora</taxon>
    </lineage>
</organism>
<dbReference type="EMBL" id="ANIY01003965">
    <property type="protein sequence ID" value="ETP32556.1"/>
    <property type="molecule type" value="Genomic_DNA"/>
</dbReference>
<dbReference type="Proteomes" id="UP000018948">
    <property type="component" value="Unassembled WGS sequence"/>
</dbReference>
<comment type="caution">
    <text evidence="1">The sequence shown here is derived from an EMBL/GenBank/DDBJ whole genome shotgun (WGS) entry which is preliminary data.</text>
</comment>
<name>W2YC26_PHYNI</name>
<accession>W2YC26</accession>
<evidence type="ECO:0000313" key="1">
    <source>
        <dbReference type="EMBL" id="ETP32556.1"/>
    </source>
</evidence>
<dbReference type="AlphaFoldDB" id="W2YC26"/>
<gene>
    <name evidence="1" type="ORF">F442_18761</name>
</gene>
<proteinExistence type="predicted"/>
<evidence type="ECO:0000313" key="2">
    <source>
        <dbReference type="Proteomes" id="UP000018948"/>
    </source>
</evidence>
<reference evidence="1 2" key="1">
    <citation type="submission" date="2013-11" db="EMBL/GenBank/DDBJ databases">
        <title>The Genome Sequence of Phytophthora parasitica P10297.</title>
        <authorList>
            <consortium name="The Broad Institute Genomics Platform"/>
            <person name="Russ C."/>
            <person name="Tyler B."/>
            <person name="Panabieres F."/>
            <person name="Shan W."/>
            <person name="Tripathy S."/>
            <person name="Grunwald N."/>
            <person name="Machado M."/>
            <person name="Johnson C.S."/>
            <person name="Walker B."/>
            <person name="Young S.K."/>
            <person name="Zeng Q."/>
            <person name="Gargeya S."/>
            <person name="Fitzgerald M."/>
            <person name="Haas B."/>
            <person name="Abouelleil A."/>
            <person name="Allen A.W."/>
            <person name="Alvarado L."/>
            <person name="Arachchi H.M."/>
            <person name="Berlin A.M."/>
            <person name="Chapman S.B."/>
            <person name="Gainer-Dewar J."/>
            <person name="Goldberg J."/>
            <person name="Griggs A."/>
            <person name="Gujja S."/>
            <person name="Hansen M."/>
            <person name="Howarth C."/>
            <person name="Imamovic A."/>
            <person name="Ireland A."/>
            <person name="Larimer J."/>
            <person name="McCowan C."/>
            <person name="Murphy C."/>
            <person name="Pearson M."/>
            <person name="Poon T.W."/>
            <person name="Priest M."/>
            <person name="Roberts A."/>
            <person name="Saif S."/>
            <person name="Shea T."/>
            <person name="Sisk P."/>
            <person name="Sykes S."/>
            <person name="Wortman J."/>
            <person name="Nusbaum C."/>
            <person name="Birren B."/>
        </authorList>
    </citation>
    <scope>NUCLEOTIDE SEQUENCE [LARGE SCALE GENOMIC DNA]</scope>
    <source>
        <strain evidence="1 2">P10297</strain>
    </source>
</reference>
<protein>
    <submittedName>
        <fullName evidence="1">Uncharacterized protein</fullName>
    </submittedName>
</protein>
<sequence>MDHRTSCRTSTSATIEATQAWSSVVLQDTLTLEHAAVDINTERILYHLHLELEHPIPELFLANAEFLTLSWPIGGIWKIMSLSQNNHHVHCTSWRETEMNPEEVSELANKVALTWSSPDPAKNHYSPADDEDTGDLTPTVFNWKMQLGQWGTTQH</sequence>